<keyword evidence="2" id="KW-1133">Transmembrane helix</keyword>
<keyword evidence="2" id="KW-0812">Transmembrane</keyword>
<accession>A0ABP0I7E2</accession>
<protein>
    <submittedName>
        <fullName evidence="3">Uncharacterized protein</fullName>
    </submittedName>
</protein>
<sequence length="588" mass="65330">MAEELLKSIEDLESYSFYGLSHWLSEADALLDQIDQISLSKAPKTQELALVDKKDELLSAQTQLRRQMGALLEEPLTRRERPKAEQFLEAQRQKLLSQASKERAASAASRLQELLAKLKTGPLALETKEVRDIEAQMKEADLQWNDLEPTYVKWQAGRHSFKSNAELQSFKRRYEDAKKVRDTAPDRLEAALRRRRAAAATAEVVTVAAGPGAGWAAARKAPTKAPVPSNTGRGAAAVALDKPKAAPKTSWTSGVTLVQRMRAEAAAQVRGAKVPEIAETHDNDFFWEETVRPAPPPIPAAGKLSANQDFVLTKSKGVPPLAPEKAPLASMANGGRRWGTEEVDESDELQEAPSEQVPQETRARSEGKTFAASAKKKGKRKKKGDVTEEDVVESSAAPATTSWVLTLQVAVANMVLEELLRRESWSLDDHEATTHLSLLAERLPLQSPLGFRLPFQWSSFLALEVDGGPKRRSRRGQSDALEHLRHNLPRFLPFYLTIVLVLVILHSLSHFGLLMWTMALQTALLLLPCGQLPHFTASMHVRGLQLAHLLLWIFFVRSIWLMHIFIKVFCVALFVGHAYSTNEAKDDE</sequence>
<dbReference type="EMBL" id="CAXAMN010002014">
    <property type="protein sequence ID" value="CAK8997353.1"/>
    <property type="molecule type" value="Genomic_DNA"/>
</dbReference>
<keyword evidence="4" id="KW-1185">Reference proteome</keyword>
<keyword evidence="2" id="KW-0472">Membrane</keyword>
<evidence type="ECO:0000313" key="4">
    <source>
        <dbReference type="Proteomes" id="UP001642484"/>
    </source>
</evidence>
<feature type="compositionally biased region" description="Basic residues" evidence="1">
    <location>
        <begin position="374"/>
        <end position="383"/>
    </location>
</feature>
<feature type="transmembrane region" description="Helical" evidence="2">
    <location>
        <begin position="491"/>
        <end position="508"/>
    </location>
</feature>
<gene>
    <name evidence="3" type="ORF">CCMP2556_LOCUS4827</name>
</gene>
<name>A0ABP0I7E2_9DINO</name>
<organism evidence="3 4">
    <name type="scientific">Durusdinium trenchii</name>
    <dbReference type="NCBI Taxonomy" id="1381693"/>
    <lineage>
        <taxon>Eukaryota</taxon>
        <taxon>Sar</taxon>
        <taxon>Alveolata</taxon>
        <taxon>Dinophyceae</taxon>
        <taxon>Suessiales</taxon>
        <taxon>Symbiodiniaceae</taxon>
        <taxon>Durusdinium</taxon>
    </lineage>
</organism>
<feature type="region of interest" description="Disordered" evidence="1">
    <location>
        <begin position="317"/>
        <end position="393"/>
    </location>
</feature>
<evidence type="ECO:0000256" key="2">
    <source>
        <dbReference type="SAM" id="Phobius"/>
    </source>
</evidence>
<comment type="caution">
    <text evidence="3">The sequence shown here is derived from an EMBL/GenBank/DDBJ whole genome shotgun (WGS) entry which is preliminary data.</text>
</comment>
<evidence type="ECO:0000313" key="3">
    <source>
        <dbReference type="EMBL" id="CAK8997353.1"/>
    </source>
</evidence>
<reference evidence="3 4" key="1">
    <citation type="submission" date="2024-02" db="EMBL/GenBank/DDBJ databases">
        <authorList>
            <person name="Chen Y."/>
            <person name="Shah S."/>
            <person name="Dougan E. K."/>
            <person name="Thang M."/>
            <person name="Chan C."/>
        </authorList>
    </citation>
    <scope>NUCLEOTIDE SEQUENCE [LARGE SCALE GENOMIC DNA]</scope>
</reference>
<proteinExistence type="predicted"/>
<dbReference type="Proteomes" id="UP001642484">
    <property type="component" value="Unassembled WGS sequence"/>
</dbReference>
<feature type="transmembrane region" description="Helical" evidence="2">
    <location>
        <begin position="549"/>
        <end position="575"/>
    </location>
</feature>
<feature type="compositionally biased region" description="Acidic residues" evidence="1">
    <location>
        <begin position="341"/>
        <end position="350"/>
    </location>
</feature>
<evidence type="ECO:0000256" key="1">
    <source>
        <dbReference type="SAM" id="MobiDB-lite"/>
    </source>
</evidence>